<dbReference type="Proteomes" id="UP000663823">
    <property type="component" value="Unassembled WGS sequence"/>
</dbReference>
<evidence type="ECO:0000313" key="1">
    <source>
        <dbReference type="EMBL" id="CAF1550259.1"/>
    </source>
</evidence>
<gene>
    <name evidence="2" type="ORF">FNK824_LOCUS38064</name>
    <name evidence="3" type="ORF">OTI717_LOCUS41735</name>
    <name evidence="1" type="ORF">SEV965_LOCUS38657</name>
</gene>
<reference evidence="1" key="1">
    <citation type="submission" date="2021-02" db="EMBL/GenBank/DDBJ databases">
        <authorList>
            <person name="Nowell W R."/>
        </authorList>
    </citation>
    <scope>NUCLEOTIDE SEQUENCE</scope>
</reference>
<evidence type="ECO:0000313" key="3">
    <source>
        <dbReference type="EMBL" id="CAF4290924.1"/>
    </source>
</evidence>
<dbReference type="Proteomes" id="UP000663889">
    <property type="component" value="Unassembled WGS sequence"/>
</dbReference>
<dbReference type="Proteomes" id="UP000663874">
    <property type="component" value="Unassembled WGS sequence"/>
</dbReference>
<evidence type="ECO:0000313" key="2">
    <source>
        <dbReference type="EMBL" id="CAF4238787.1"/>
    </source>
</evidence>
<comment type="caution">
    <text evidence="1">The sequence shown here is derived from an EMBL/GenBank/DDBJ whole genome shotgun (WGS) entry which is preliminary data.</text>
</comment>
<sequence length="97" mass="11187">MNLVVIVNKFKENHAIIDLFENSGTLFLRQDTGLYRLQVTNECSRAISCLHILVQTVPSSQDTSLHVSGSSKDFNRQIWTQTEYVPTCFRIISKNYY</sequence>
<dbReference type="EMBL" id="CAJNOU010010062">
    <property type="protein sequence ID" value="CAF1550259.1"/>
    <property type="molecule type" value="Genomic_DNA"/>
</dbReference>
<dbReference type="EMBL" id="CAJOBE010020737">
    <property type="protein sequence ID" value="CAF4238787.1"/>
    <property type="molecule type" value="Genomic_DNA"/>
</dbReference>
<accession>A0A815WXL8</accession>
<evidence type="ECO:0000313" key="4">
    <source>
        <dbReference type="Proteomes" id="UP000663889"/>
    </source>
</evidence>
<proteinExistence type="predicted"/>
<name>A0A815WXL8_9BILA</name>
<dbReference type="AlphaFoldDB" id="A0A815WXL8"/>
<dbReference type="EMBL" id="CAJOAX010044012">
    <property type="protein sequence ID" value="CAF4290924.1"/>
    <property type="molecule type" value="Genomic_DNA"/>
</dbReference>
<organism evidence="1 4">
    <name type="scientific">Rotaria sordida</name>
    <dbReference type="NCBI Taxonomy" id="392033"/>
    <lineage>
        <taxon>Eukaryota</taxon>
        <taxon>Metazoa</taxon>
        <taxon>Spiralia</taxon>
        <taxon>Gnathifera</taxon>
        <taxon>Rotifera</taxon>
        <taxon>Eurotatoria</taxon>
        <taxon>Bdelloidea</taxon>
        <taxon>Philodinida</taxon>
        <taxon>Philodinidae</taxon>
        <taxon>Rotaria</taxon>
    </lineage>
</organism>
<protein>
    <submittedName>
        <fullName evidence="1">Uncharacterized protein</fullName>
    </submittedName>
</protein>